<gene>
    <name evidence="2" type="ORF">ACFPUZ_12140</name>
</gene>
<dbReference type="InterPro" id="IPR001387">
    <property type="entry name" value="Cro/C1-type_HTH"/>
</dbReference>
<dbReference type="InterPro" id="IPR010982">
    <property type="entry name" value="Lambda_DNA-bd_dom_sf"/>
</dbReference>
<dbReference type="SMART" id="SM00530">
    <property type="entry name" value="HTH_XRE"/>
    <property type="match status" value="1"/>
</dbReference>
<keyword evidence="3" id="KW-1185">Reference proteome</keyword>
<organism evidence="2 3">
    <name type="scientific">Corynebacterium nasicanis</name>
    <dbReference type="NCBI Taxonomy" id="1448267"/>
    <lineage>
        <taxon>Bacteria</taxon>
        <taxon>Bacillati</taxon>
        <taxon>Actinomycetota</taxon>
        <taxon>Actinomycetes</taxon>
        <taxon>Mycobacteriales</taxon>
        <taxon>Corynebacteriaceae</taxon>
        <taxon>Corynebacterium</taxon>
    </lineage>
</organism>
<feature type="domain" description="HTH cro/C1-type" evidence="1">
    <location>
        <begin position="10"/>
        <end position="64"/>
    </location>
</feature>
<reference evidence="3" key="1">
    <citation type="journal article" date="2019" name="Int. J. Syst. Evol. Microbiol.">
        <title>The Global Catalogue of Microorganisms (GCM) 10K type strain sequencing project: providing services to taxonomists for standard genome sequencing and annotation.</title>
        <authorList>
            <consortium name="The Broad Institute Genomics Platform"/>
            <consortium name="The Broad Institute Genome Sequencing Center for Infectious Disease"/>
            <person name="Wu L."/>
            <person name="Ma J."/>
        </authorList>
    </citation>
    <scope>NUCLEOTIDE SEQUENCE [LARGE SCALE GENOMIC DNA]</scope>
    <source>
        <strain evidence="3">CCUG 51943</strain>
    </source>
</reference>
<protein>
    <submittedName>
        <fullName evidence="2">Helix-turn-helix domain-containing protein</fullName>
    </submittedName>
</protein>
<sequence>MDPEHSRLAIERARAAAGLSQRALAQKSGIAQATLSRIINGTRPATMPELILLAEATGWTTGQLTGHADLSARVQEAARATNGSDMAIMRDKLMFYVELNDYLDDYAIPEVR</sequence>
<name>A0ABW1QF27_9CORY</name>
<dbReference type="PROSITE" id="PS50943">
    <property type="entry name" value="HTH_CROC1"/>
    <property type="match status" value="1"/>
</dbReference>
<comment type="caution">
    <text evidence="2">The sequence shown here is derived from an EMBL/GenBank/DDBJ whole genome shotgun (WGS) entry which is preliminary data.</text>
</comment>
<dbReference type="RefSeq" id="WP_377002161.1">
    <property type="nucleotide sequence ID" value="NZ_JBHSQE010000009.1"/>
</dbReference>
<dbReference type="Gene3D" id="1.10.260.40">
    <property type="entry name" value="lambda repressor-like DNA-binding domains"/>
    <property type="match status" value="1"/>
</dbReference>
<dbReference type="Proteomes" id="UP001596244">
    <property type="component" value="Unassembled WGS sequence"/>
</dbReference>
<proteinExistence type="predicted"/>
<evidence type="ECO:0000313" key="2">
    <source>
        <dbReference type="EMBL" id="MFC6147553.1"/>
    </source>
</evidence>
<dbReference type="EMBL" id="JBHSQE010000009">
    <property type="protein sequence ID" value="MFC6147553.1"/>
    <property type="molecule type" value="Genomic_DNA"/>
</dbReference>
<dbReference type="SUPFAM" id="SSF47413">
    <property type="entry name" value="lambda repressor-like DNA-binding domains"/>
    <property type="match status" value="1"/>
</dbReference>
<evidence type="ECO:0000259" key="1">
    <source>
        <dbReference type="PROSITE" id="PS50943"/>
    </source>
</evidence>
<evidence type="ECO:0000313" key="3">
    <source>
        <dbReference type="Proteomes" id="UP001596244"/>
    </source>
</evidence>
<dbReference type="Pfam" id="PF01381">
    <property type="entry name" value="HTH_3"/>
    <property type="match status" value="1"/>
</dbReference>
<dbReference type="CDD" id="cd00093">
    <property type="entry name" value="HTH_XRE"/>
    <property type="match status" value="1"/>
</dbReference>
<accession>A0ABW1QF27</accession>